<gene>
    <name evidence="2" type="ORF">D3C57_139700</name>
</gene>
<evidence type="ECO:0000313" key="2">
    <source>
        <dbReference type="EMBL" id="RLV75484.1"/>
    </source>
</evidence>
<evidence type="ECO:0000256" key="1">
    <source>
        <dbReference type="SAM" id="MobiDB-lite"/>
    </source>
</evidence>
<protein>
    <submittedName>
        <fullName evidence="2">Uncharacterized protein</fullName>
    </submittedName>
</protein>
<comment type="caution">
    <text evidence="2">The sequence shown here is derived from an EMBL/GenBank/DDBJ whole genome shotgun (WGS) entry which is preliminary data.</text>
</comment>
<dbReference type="STRING" id="1343740.M271_03815"/>
<dbReference type="EMBL" id="QYCY01000002">
    <property type="protein sequence ID" value="RLV75484.1"/>
    <property type="molecule type" value="Genomic_DNA"/>
</dbReference>
<feature type="compositionally biased region" description="Basic and acidic residues" evidence="1">
    <location>
        <begin position="236"/>
        <end position="252"/>
    </location>
</feature>
<proteinExistence type="predicted"/>
<organism evidence="2 3">
    <name type="scientific">Streptomyces rapamycinicus (strain ATCC 29253 / DSM 41530 / NRRL 5491 / AYB-994)</name>
    <name type="common">Streptomyces hygroscopicus (strain ATCC 29253)</name>
    <dbReference type="NCBI Taxonomy" id="1343740"/>
    <lineage>
        <taxon>Bacteria</taxon>
        <taxon>Bacillati</taxon>
        <taxon>Actinomycetota</taxon>
        <taxon>Actinomycetes</taxon>
        <taxon>Kitasatosporales</taxon>
        <taxon>Streptomycetaceae</taxon>
        <taxon>Streptomyces</taxon>
        <taxon>Streptomyces violaceusniger group</taxon>
    </lineage>
</organism>
<accession>A0A3L8R6V8</accession>
<dbReference type="AlphaFoldDB" id="A0A3L8R6V8"/>
<feature type="compositionally biased region" description="Basic and acidic residues" evidence="1">
    <location>
        <begin position="465"/>
        <end position="499"/>
    </location>
</feature>
<feature type="region of interest" description="Disordered" evidence="1">
    <location>
        <begin position="220"/>
        <end position="319"/>
    </location>
</feature>
<feature type="compositionally biased region" description="Gly residues" evidence="1">
    <location>
        <begin position="253"/>
        <end position="263"/>
    </location>
</feature>
<reference evidence="2 3" key="1">
    <citation type="journal article" date="2018" name="J. Biol. Chem.">
        <title>Discovery of the actinoplanic acid pathway in Streptomyces rapamycinicus reveals a genetically conserved synergism with rapamycin.</title>
        <authorList>
            <person name="Mrak P."/>
            <person name="Krastel P."/>
            <person name="Pivk Lukancic P."/>
            <person name="Tao J."/>
            <person name="Pistorius D."/>
            <person name="Moore C.M."/>
        </authorList>
    </citation>
    <scope>NUCLEOTIDE SEQUENCE [LARGE SCALE GENOMIC DNA]</scope>
    <source>
        <strain evidence="2 3">NRRL 5491</strain>
    </source>
</reference>
<feature type="region of interest" description="Disordered" evidence="1">
    <location>
        <begin position="357"/>
        <end position="404"/>
    </location>
</feature>
<dbReference type="Proteomes" id="UP000281594">
    <property type="component" value="Unassembled WGS sequence"/>
</dbReference>
<name>A0A3L8R6V8_STRRN</name>
<sequence>MGRLQDARVLEAARSQLFPHVATSRLAAGRLSDQPAAAGDDGDGDVVAECAAQDDRGIVHPRALGLLHEQRHRGTVGALDADDRALLPGDPGRGDHLRLQVLHVDAASARLEAVTHAAEHEQLAAVEEPGVPGPDTAVDEPRGAAAPGVVAARHRGARHLDLAEMAVGQGPSPVVDHRGTHSVTGAAAADQPAVLDIGARLRGVRELALLVDGDGASEAQRAGVHAHGRRGGAGDTDGHRERRLGEPVRRQVDGGGESGGCGEPGEVLQRTGVDGFGADDDVAPRGQVQVREPVTEPPGRVLEREGRGGGVRGDGEAPQPAGRIADELFGAHEPQIVPHAHGGEQTADEPHVVVERQPGGPGVARAPAQCGPDQREVGLEVGPGDPDPAGPAAGARGELEEGESAGFAGLDLIAVIAPDPRLPAGARGGQNPVGQGGEALGGDGNGGLGLPQDPGRVLHVLGLGGERRRGDEADRGARGPDAEERGQTRETGGKEDTHHIAGAYPSGRQ</sequence>
<evidence type="ECO:0000313" key="3">
    <source>
        <dbReference type="Proteomes" id="UP000281594"/>
    </source>
</evidence>
<feature type="compositionally biased region" description="Gly residues" evidence="1">
    <location>
        <begin position="434"/>
        <end position="449"/>
    </location>
</feature>
<feature type="region of interest" description="Disordered" evidence="1">
    <location>
        <begin position="420"/>
        <end position="509"/>
    </location>
</feature>